<organism evidence="2 3">
    <name type="scientific">Candidatus Woesebacteria bacterium RIFCSPHIGHO2_12_FULL_41_24</name>
    <dbReference type="NCBI Taxonomy" id="1802510"/>
    <lineage>
        <taxon>Bacteria</taxon>
        <taxon>Candidatus Woeseibacteriota</taxon>
    </lineage>
</organism>
<accession>A0A1F8ATX4</accession>
<dbReference type="EMBL" id="MGGW01000005">
    <property type="protein sequence ID" value="OGM55151.1"/>
    <property type="molecule type" value="Genomic_DNA"/>
</dbReference>
<feature type="transmembrane region" description="Helical" evidence="1">
    <location>
        <begin position="72"/>
        <end position="98"/>
    </location>
</feature>
<protein>
    <recommendedName>
        <fullName evidence="4">DUF5671 domain-containing protein</fullName>
    </recommendedName>
</protein>
<proteinExistence type="predicted"/>
<feature type="transmembrane region" description="Helical" evidence="1">
    <location>
        <begin position="26"/>
        <end position="51"/>
    </location>
</feature>
<evidence type="ECO:0000256" key="1">
    <source>
        <dbReference type="SAM" id="Phobius"/>
    </source>
</evidence>
<keyword evidence="1" id="KW-1133">Transmembrane helix</keyword>
<name>A0A1F8ATX4_9BACT</name>
<comment type="caution">
    <text evidence="2">The sequence shown here is derived from an EMBL/GenBank/DDBJ whole genome shotgun (WGS) entry which is preliminary data.</text>
</comment>
<keyword evidence="1" id="KW-0472">Membrane</keyword>
<dbReference type="AlphaFoldDB" id="A0A1F8ATX4"/>
<reference evidence="2 3" key="1">
    <citation type="journal article" date="2016" name="Nat. Commun.">
        <title>Thousands of microbial genomes shed light on interconnected biogeochemical processes in an aquifer system.</title>
        <authorList>
            <person name="Anantharaman K."/>
            <person name="Brown C.T."/>
            <person name="Hug L.A."/>
            <person name="Sharon I."/>
            <person name="Castelle C.J."/>
            <person name="Probst A.J."/>
            <person name="Thomas B.C."/>
            <person name="Singh A."/>
            <person name="Wilkins M.J."/>
            <person name="Karaoz U."/>
            <person name="Brodie E.L."/>
            <person name="Williams K.H."/>
            <person name="Hubbard S.S."/>
            <person name="Banfield J.F."/>
        </authorList>
    </citation>
    <scope>NUCLEOTIDE SEQUENCE [LARGE SCALE GENOMIC DNA]</scope>
</reference>
<dbReference type="Proteomes" id="UP000178603">
    <property type="component" value="Unassembled WGS sequence"/>
</dbReference>
<evidence type="ECO:0000313" key="3">
    <source>
        <dbReference type="Proteomes" id="UP000178603"/>
    </source>
</evidence>
<gene>
    <name evidence="2" type="ORF">A3E44_04500</name>
</gene>
<dbReference type="Pfam" id="PF18895">
    <property type="entry name" value="T4SS_pilin"/>
    <property type="match status" value="1"/>
</dbReference>
<evidence type="ECO:0008006" key="4">
    <source>
        <dbReference type="Google" id="ProtNLM"/>
    </source>
</evidence>
<evidence type="ECO:0000313" key="2">
    <source>
        <dbReference type="EMBL" id="OGM55151.1"/>
    </source>
</evidence>
<keyword evidence="1" id="KW-0812">Transmembrane</keyword>
<sequence length="108" mass="11747">MGDSIKNPALDPRIANMTAVEFISNLLRVLLGLAFIIGSLAFFFILILGGIEWITSGGDKVKVDDARRKVTNALIGLVLLFSVFAIANLVDFVFGVNITSFNLDFLNL</sequence>
<dbReference type="InterPro" id="IPR043993">
    <property type="entry name" value="T4SS_pilin"/>
</dbReference>